<dbReference type="GO" id="GO:0009252">
    <property type="term" value="P:peptidoglycan biosynthetic process"/>
    <property type="evidence" value="ECO:0007669"/>
    <property type="project" value="UniProtKB-UniRule"/>
</dbReference>
<dbReference type="SUPFAM" id="SSF53623">
    <property type="entry name" value="MurD-like peptide ligases, catalytic domain"/>
    <property type="match status" value="1"/>
</dbReference>
<dbReference type="SUPFAM" id="SSF53244">
    <property type="entry name" value="MurD-like peptide ligases, peptide-binding domain"/>
    <property type="match status" value="1"/>
</dbReference>
<keyword evidence="5 9" id="KW-0132">Cell division</keyword>
<evidence type="ECO:0000256" key="2">
    <source>
        <dbReference type="ARBA" id="ARBA00004752"/>
    </source>
</evidence>
<keyword evidence="12" id="KW-1185">Reference proteome</keyword>
<feature type="domain" description="Mur ligase central" evidence="10">
    <location>
        <begin position="118"/>
        <end position="228"/>
    </location>
</feature>
<dbReference type="UniPathway" id="UPA00219"/>
<keyword evidence="4 9" id="KW-0436">Ligase</keyword>
<keyword evidence="9" id="KW-0133">Cell shape</keyword>
<comment type="similarity">
    <text evidence="9">Belongs to the MurCDEF family.</text>
</comment>
<dbReference type="GO" id="GO:0005737">
    <property type="term" value="C:cytoplasm"/>
    <property type="evidence" value="ECO:0007669"/>
    <property type="project" value="UniProtKB-SubCell"/>
</dbReference>
<dbReference type="Gene3D" id="3.90.190.20">
    <property type="entry name" value="Mur ligase, C-terminal domain"/>
    <property type="match status" value="1"/>
</dbReference>
<dbReference type="GO" id="GO:0051301">
    <property type="term" value="P:cell division"/>
    <property type="evidence" value="ECO:0007669"/>
    <property type="project" value="UniProtKB-KW"/>
</dbReference>
<sequence length="437" mass="49626">MRELVFKGQLKGHKAVVVGCGRSGQAAVNLLVALGADVCLVERNKNKISSTILDWVEEKNVKLILGEHKKSHFKGANLVVLSPGVPLNRIRSFVPSNAFICSELELASWFVDKPIIAITGTNGKTTTTLLIAHVLKQAGKKVFAGGNLGVPLSEYVLGGEQVDFLILEVSSFQLQGCNSFRPQVAILLNFSPNHLDFHLTEEEYWEAKIKLFIKQKQNDIGIFPLELKPKIEELNLSCSRVYFIPSNRFQHEFLIGEHNQANMEAAFLALRYIGFSEQDFAEYSKDFRPPEHRMEFFWKWKNIAFVNDSKSTTVASLKAALESVNNPIRLLCGGIFKGGDLKELRDIVKNKVKKIYLFGESKDIFQNSLNDCCPIRWFETLEDVFKELREDLLKEEDSEVVMLSPATSSFDLFKDYKDRGNKFKMLVRKYFENGQQL</sequence>
<keyword evidence="3 9" id="KW-0963">Cytoplasm</keyword>
<evidence type="ECO:0000256" key="9">
    <source>
        <dbReference type="HAMAP-Rule" id="MF_00639"/>
    </source>
</evidence>
<dbReference type="RefSeq" id="WP_092064497.1">
    <property type="nucleotide sequence ID" value="NZ_FNIN01000003.1"/>
</dbReference>
<organism evidence="11 12">
    <name type="scientific">Desulfonauticus submarinus</name>
    <dbReference type="NCBI Taxonomy" id="206665"/>
    <lineage>
        <taxon>Bacteria</taxon>
        <taxon>Pseudomonadati</taxon>
        <taxon>Thermodesulfobacteriota</taxon>
        <taxon>Desulfovibrionia</taxon>
        <taxon>Desulfovibrionales</taxon>
        <taxon>Desulfonauticaceae</taxon>
        <taxon>Desulfonauticus</taxon>
    </lineage>
</organism>
<comment type="catalytic activity">
    <reaction evidence="9">
        <text>UDP-N-acetyl-alpha-D-muramoyl-L-alanine + D-glutamate + ATP = UDP-N-acetyl-alpha-D-muramoyl-L-alanyl-D-glutamate + ADP + phosphate + H(+)</text>
        <dbReference type="Rhea" id="RHEA:16429"/>
        <dbReference type="ChEBI" id="CHEBI:15378"/>
        <dbReference type="ChEBI" id="CHEBI:29986"/>
        <dbReference type="ChEBI" id="CHEBI:30616"/>
        <dbReference type="ChEBI" id="CHEBI:43474"/>
        <dbReference type="ChEBI" id="CHEBI:83898"/>
        <dbReference type="ChEBI" id="CHEBI:83900"/>
        <dbReference type="ChEBI" id="CHEBI:456216"/>
        <dbReference type="EC" id="6.3.2.9"/>
    </reaction>
</comment>
<evidence type="ECO:0000256" key="8">
    <source>
        <dbReference type="ARBA" id="ARBA00023306"/>
    </source>
</evidence>
<evidence type="ECO:0000256" key="3">
    <source>
        <dbReference type="ARBA" id="ARBA00022490"/>
    </source>
</evidence>
<comment type="pathway">
    <text evidence="2 9">Cell wall biogenesis; peptidoglycan biosynthesis.</text>
</comment>
<dbReference type="Proteomes" id="UP000199602">
    <property type="component" value="Unassembled WGS sequence"/>
</dbReference>
<dbReference type="Pfam" id="PF21799">
    <property type="entry name" value="MurD-like_N"/>
    <property type="match status" value="1"/>
</dbReference>
<name>A0A1H0CTV3_9BACT</name>
<dbReference type="Gene3D" id="3.40.1190.10">
    <property type="entry name" value="Mur-like, catalytic domain"/>
    <property type="match status" value="1"/>
</dbReference>
<keyword evidence="7 9" id="KW-0067">ATP-binding</keyword>
<dbReference type="GO" id="GO:0004326">
    <property type="term" value="F:tetrahydrofolylpolyglutamate synthase activity"/>
    <property type="evidence" value="ECO:0007669"/>
    <property type="project" value="InterPro"/>
</dbReference>
<dbReference type="EC" id="6.3.2.9" evidence="9"/>
<dbReference type="HAMAP" id="MF_00639">
    <property type="entry name" value="MurD"/>
    <property type="match status" value="1"/>
</dbReference>
<dbReference type="SUPFAM" id="SSF51984">
    <property type="entry name" value="MurCD N-terminal domain"/>
    <property type="match status" value="1"/>
</dbReference>
<reference evidence="11 12" key="1">
    <citation type="submission" date="2016-10" db="EMBL/GenBank/DDBJ databases">
        <authorList>
            <person name="de Groot N.N."/>
        </authorList>
    </citation>
    <scope>NUCLEOTIDE SEQUENCE [LARGE SCALE GENOMIC DNA]</scope>
    <source>
        <strain evidence="11 12">DSM 15269</strain>
    </source>
</reference>
<protein>
    <recommendedName>
        <fullName evidence="9">UDP-N-acetylmuramoylalanine--D-glutamate ligase</fullName>
        <ecNumber evidence="9">6.3.2.9</ecNumber>
    </recommendedName>
    <alternativeName>
        <fullName evidence="9">D-glutamic acid-adding enzyme</fullName>
    </alternativeName>
    <alternativeName>
        <fullName evidence="9">UDP-N-acetylmuramoyl-L-alanyl-D-glutamate synthetase</fullName>
    </alternativeName>
</protein>
<dbReference type="PANTHER" id="PTHR43692">
    <property type="entry name" value="UDP-N-ACETYLMURAMOYLALANINE--D-GLUTAMATE LIGASE"/>
    <property type="match status" value="1"/>
</dbReference>
<keyword evidence="6 9" id="KW-0547">Nucleotide-binding</keyword>
<gene>
    <name evidence="9" type="primary">murD</name>
    <name evidence="11" type="ORF">SAMN04488516_103189</name>
</gene>
<dbReference type="InterPro" id="IPR013221">
    <property type="entry name" value="Mur_ligase_cen"/>
</dbReference>
<dbReference type="Gene3D" id="3.40.50.720">
    <property type="entry name" value="NAD(P)-binding Rossmann-like Domain"/>
    <property type="match status" value="1"/>
</dbReference>
<comment type="function">
    <text evidence="9">Cell wall formation. Catalyzes the addition of glutamate to the nucleotide precursor UDP-N-acetylmuramoyl-L-alanine (UMA).</text>
</comment>
<feature type="binding site" evidence="9">
    <location>
        <begin position="120"/>
        <end position="126"/>
    </location>
    <ligand>
        <name>ATP</name>
        <dbReference type="ChEBI" id="CHEBI:30616"/>
    </ligand>
</feature>
<dbReference type="Pfam" id="PF08245">
    <property type="entry name" value="Mur_ligase_M"/>
    <property type="match status" value="1"/>
</dbReference>
<evidence type="ECO:0000313" key="12">
    <source>
        <dbReference type="Proteomes" id="UP000199602"/>
    </source>
</evidence>
<dbReference type="AlphaFoldDB" id="A0A1H0CTV3"/>
<dbReference type="PANTHER" id="PTHR43692:SF1">
    <property type="entry name" value="UDP-N-ACETYLMURAMOYLALANINE--D-GLUTAMATE LIGASE"/>
    <property type="match status" value="1"/>
</dbReference>
<dbReference type="GO" id="GO:0071555">
    <property type="term" value="P:cell wall organization"/>
    <property type="evidence" value="ECO:0007669"/>
    <property type="project" value="UniProtKB-KW"/>
</dbReference>
<dbReference type="GO" id="GO:0008764">
    <property type="term" value="F:UDP-N-acetylmuramoylalanine-D-glutamate ligase activity"/>
    <property type="evidence" value="ECO:0007669"/>
    <property type="project" value="UniProtKB-UniRule"/>
</dbReference>
<dbReference type="GO" id="GO:0005524">
    <property type="term" value="F:ATP binding"/>
    <property type="evidence" value="ECO:0007669"/>
    <property type="project" value="UniProtKB-UniRule"/>
</dbReference>
<keyword evidence="9" id="KW-0961">Cell wall biogenesis/degradation</keyword>
<keyword evidence="9" id="KW-0573">Peptidoglycan synthesis</keyword>
<keyword evidence="8 9" id="KW-0131">Cell cycle</keyword>
<dbReference type="InterPro" id="IPR018109">
    <property type="entry name" value="Folylpolyglutamate_synth_CS"/>
</dbReference>
<evidence type="ECO:0000256" key="7">
    <source>
        <dbReference type="ARBA" id="ARBA00022840"/>
    </source>
</evidence>
<dbReference type="PROSITE" id="PS01011">
    <property type="entry name" value="FOLYLPOLYGLU_SYNT_1"/>
    <property type="match status" value="1"/>
</dbReference>
<dbReference type="STRING" id="206665.SAMN04488516_103189"/>
<evidence type="ECO:0000259" key="10">
    <source>
        <dbReference type="Pfam" id="PF08245"/>
    </source>
</evidence>
<proteinExistence type="inferred from homology"/>
<evidence type="ECO:0000256" key="5">
    <source>
        <dbReference type="ARBA" id="ARBA00022618"/>
    </source>
</evidence>
<dbReference type="InterPro" id="IPR005762">
    <property type="entry name" value="MurD"/>
</dbReference>
<accession>A0A1H0CTV3</accession>
<evidence type="ECO:0000256" key="4">
    <source>
        <dbReference type="ARBA" id="ARBA00022598"/>
    </source>
</evidence>
<evidence type="ECO:0000256" key="6">
    <source>
        <dbReference type="ARBA" id="ARBA00022741"/>
    </source>
</evidence>
<dbReference type="InterPro" id="IPR036615">
    <property type="entry name" value="Mur_ligase_C_dom_sf"/>
</dbReference>
<dbReference type="EMBL" id="FNIN01000003">
    <property type="protein sequence ID" value="SDN61340.1"/>
    <property type="molecule type" value="Genomic_DNA"/>
</dbReference>
<dbReference type="NCBIfam" id="TIGR01087">
    <property type="entry name" value="murD"/>
    <property type="match status" value="1"/>
</dbReference>
<dbReference type="GO" id="GO:0008360">
    <property type="term" value="P:regulation of cell shape"/>
    <property type="evidence" value="ECO:0007669"/>
    <property type="project" value="UniProtKB-KW"/>
</dbReference>
<evidence type="ECO:0000313" key="11">
    <source>
        <dbReference type="EMBL" id="SDN61340.1"/>
    </source>
</evidence>
<dbReference type="OrthoDB" id="9809796at2"/>
<dbReference type="InterPro" id="IPR036565">
    <property type="entry name" value="Mur-like_cat_sf"/>
</dbReference>
<comment type="subcellular location">
    <subcellularLocation>
        <location evidence="1 9">Cytoplasm</location>
    </subcellularLocation>
</comment>
<evidence type="ECO:0000256" key="1">
    <source>
        <dbReference type="ARBA" id="ARBA00004496"/>
    </source>
</evidence>